<dbReference type="Gramene" id="AET5Gv20093900.5">
    <property type="protein sequence ID" value="AET5Gv20093900.5"/>
    <property type="gene ID" value="AET5Gv20093900"/>
</dbReference>
<evidence type="ECO:0000313" key="3">
    <source>
        <dbReference type="Proteomes" id="UP000015105"/>
    </source>
</evidence>
<dbReference type="Proteomes" id="UP000015105">
    <property type="component" value="Chromosome 5D"/>
</dbReference>
<dbReference type="AlphaFoldDB" id="A0A453JKA0"/>
<sequence length="75" mass="7643">MANMIDLYVVFTVATALLQTTSGRSPLLMLLSVASLASIVAAVAGRLVLLLSSLELLPLRLALACYPVSIGGGAA</sequence>
<proteinExistence type="predicted"/>
<keyword evidence="1" id="KW-0812">Transmembrane</keyword>
<accession>A0A453JKA0</accession>
<evidence type="ECO:0000256" key="1">
    <source>
        <dbReference type="SAM" id="Phobius"/>
    </source>
</evidence>
<evidence type="ECO:0000313" key="2">
    <source>
        <dbReference type="EnsemblPlants" id="AET5Gv20093900.5"/>
    </source>
</evidence>
<name>A0A453JKA0_AEGTS</name>
<keyword evidence="1" id="KW-0472">Membrane</keyword>
<organism evidence="2 3">
    <name type="scientific">Aegilops tauschii subsp. strangulata</name>
    <name type="common">Goatgrass</name>
    <dbReference type="NCBI Taxonomy" id="200361"/>
    <lineage>
        <taxon>Eukaryota</taxon>
        <taxon>Viridiplantae</taxon>
        <taxon>Streptophyta</taxon>
        <taxon>Embryophyta</taxon>
        <taxon>Tracheophyta</taxon>
        <taxon>Spermatophyta</taxon>
        <taxon>Magnoliopsida</taxon>
        <taxon>Liliopsida</taxon>
        <taxon>Poales</taxon>
        <taxon>Poaceae</taxon>
        <taxon>BOP clade</taxon>
        <taxon>Pooideae</taxon>
        <taxon>Triticodae</taxon>
        <taxon>Triticeae</taxon>
        <taxon>Triticinae</taxon>
        <taxon>Aegilops</taxon>
    </lineage>
</organism>
<protein>
    <submittedName>
        <fullName evidence="2">Uncharacterized protein</fullName>
    </submittedName>
</protein>
<reference evidence="2" key="5">
    <citation type="journal article" date="2021" name="G3 (Bethesda)">
        <title>Aegilops tauschii genome assembly Aet v5.0 features greater sequence contiguity and improved annotation.</title>
        <authorList>
            <person name="Wang L."/>
            <person name="Zhu T."/>
            <person name="Rodriguez J.C."/>
            <person name="Deal K.R."/>
            <person name="Dubcovsky J."/>
            <person name="McGuire P.E."/>
            <person name="Lux T."/>
            <person name="Spannagl M."/>
            <person name="Mayer K.F.X."/>
            <person name="Baldrich P."/>
            <person name="Meyers B.C."/>
            <person name="Huo N."/>
            <person name="Gu Y.Q."/>
            <person name="Zhou H."/>
            <person name="Devos K.M."/>
            <person name="Bennetzen J.L."/>
            <person name="Unver T."/>
            <person name="Budak H."/>
            <person name="Gulick P.J."/>
            <person name="Galiba G."/>
            <person name="Kalapos B."/>
            <person name="Nelson D.R."/>
            <person name="Li P."/>
            <person name="You F.M."/>
            <person name="Luo M.C."/>
            <person name="Dvorak J."/>
        </authorList>
    </citation>
    <scope>NUCLEOTIDE SEQUENCE [LARGE SCALE GENOMIC DNA]</scope>
    <source>
        <strain evidence="2">cv. AL8/78</strain>
    </source>
</reference>
<reference evidence="2" key="3">
    <citation type="journal article" date="2017" name="Nature">
        <title>Genome sequence of the progenitor of the wheat D genome Aegilops tauschii.</title>
        <authorList>
            <person name="Luo M.C."/>
            <person name="Gu Y.Q."/>
            <person name="Puiu D."/>
            <person name="Wang H."/>
            <person name="Twardziok S.O."/>
            <person name="Deal K.R."/>
            <person name="Huo N."/>
            <person name="Zhu T."/>
            <person name="Wang L."/>
            <person name="Wang Y."/>
            <person name="McGuire P.E."/>
            <person name="Liu S."/>
            <person name="Long H."/>
            <person name="Ramasamy R.K."/>
            <person name="Rodriguez J.C."/>
            <person name="Van S.L."/>
            <person name="Yuan L."/>
            <person name="Wang Z."/>
            <person name="Xia Z."/>
            <person name="Xiao L."/>
            <person name="Anderson O.D."/>
            <person name="Ouyang S."/>
            <person name="Liang Y."/>
            <person name="Zimin A.V."/>
            <person name="Pertea G."/>
            <person name="Qi P."/>
            <person name="Bennetzen J.L."/>
            <person name="Dai X."/>
            <person name="Dawson M.W."/>
            <person name="Muller H.G."/>
            <person name="Kugler K."/>
            <person name="Rivarola-Duarte L."/>
            <person name="Spannagl M."/>
            <person name="Mayer K.F.X."/>
            <person name="Lu F.H."/>
            <person name="Bevan M.W."/>
            <person name="Leroy P."/>
            <person name="Li P."/>
            <person name="You F.M."/>
            <person name="Sun Q."/>
            <person name="Liu Z."/>
            <person name="Lyons E."/>
            <person name="Wicker T."/>
            <person name="Salzberg S.L."/>
            <person name="Devos K.M."/>
            <person name="Dvorak J."/>
        </authorList>
    </citation>
    <scope>NUCLEOTIDE SEQUENCE [LARGE SCALE GENOMIC DNA]</scope>
    <source>
        <strain evidence="2">cv. AL8/78</strain>
    </source>
</reference>
<reference evidence="3" key="1">
    <citation type="journal article" date="2014" name="Science">
        <title>Ancient hybridizations among the ancestral genomes of bread wheat.</title>
        <authorList>
            <consortium name="International Wheat Genome Sequencing Consortium,"/>
            <person name="Marcussen T."/>
            <person name="Sandve S.R."/>
            <person name="Heier L."/>
            <person name="Spannagl M."/>
            <person name="Pfeifer M."/>
            <person name="Jakobsen K.S."/>
            <person name="Wulff B.B."/>
            <person name="Steuernagel B."/>
            <person name="Mayer K.F."/>
            <person name="Olsen O.A."/>
        </authorList>
    </citation>
    <scope>NUCLEOTIDE SEQUENCE [LARGE SCALE GENOMIC DNA]</scope>
    <source>
        <strain evidence="3">cv. AL8/78</strain>
    </source>
</reference>
<keyword evidence="3" id="KW-1185">Reference proteome</keyword>
<dbReference type="EnsemblPlants" id="AET5Gv20093900.5">
    <property type="protein sequence ID" value="AET5Gv20093900.5"/>
    <property type="gene ID" value="AET5Gv20093900"/>
</dbReference>
<reference evidence="3" key="2">
    <citation type="journal article" date="2017" name="Nat. Plants">
        <title>The Aegilops tauschii genome reveals multiple impacts of transposons.</title>
        <authorList>
            <person name="Zhao G."/>
            <person name="Zou C."/>
            <person name="Li K."/>
            <person name="Wang K."/>
            <person name="Li T."/>
            <person name="Gao L."/>
            <person name="Zhang X."/>
            <person name="Wang H."/>
            <person name="Yang Z."/>
            <person name="Liu X."/>
            <person name="Jiang W."/>
            <person name="Mao L."/>
            <person name="Kong X."/>
            <person name="Jiao Y."/>
            <person name="Jia J."/>
        </authorList>
    </citation>
    <scope>NUCLEOTIDE SEQUENCE [LARGE SCALE GENOMIC DNA]</scope>
    <source>
        <strain evidence="3">cv. AL8/78</strain>
    </source>
</reference>
<reference evidence="2" key="4">
    <citation type="submission" date="2019-03" db="UniProtKB">
        <authorList>
            <consortium name="EnsemblPlants"/>
        </authorList>
    </citation>
    <scope>IDENTIFICATION</scope>
</reference>
<keyword evidence="1" id="KW-1133">Transmembrane helix</keyword>
<feature type="transmembrane region" description="Helical" evidence="1">
    <location>
        <begin position="33"/>
        <end position="51"/>
    </location>
</feature>